<evidence type="ECO:0000256" key="3">
    <source>
        <dbReference type="ARBA" id="ARBA00022448"/>
    </source>
</evidence>
<evidence type="ECO:0000256" key="9">
    <source>
        <dbReference type="ARBA" id="ARBA00023128"/>
    </source>
</evidence>
<evidence type="ECO:0000256" key="6">
    <source>
        <dbReference type="ARBA" id="ARBA00022792"/>
    </source>
</evidence>
<comment type="subcellular location">
    <subcellularLocation>
        <location evidence="1 11">Mitochondrion inner membrane</location>
        <topology evidence="1 11">Single-pass membrane protein</topology>
        <orientation evidence="1 11">Matrix side</orientation>
    </subcellularLocation>
</comment>
<proteinExistence type="inferred from homology"/>
<feature type="transmembrane region" description="Helical" evidence="11">
    <location>
        <begin position="32"/>
        <end position="49"/>
    </location>
</feature>
<keyword evidence="10 11" id="KW-0472">Membrane</keyword>
<keyword evidence="9 11" id="KW-0496">Mitochondrion</keyword>
<name>A0AAF0F7J8_9BASI</name>
<keyword evidence="5 11" id="KW-0812">Transmembrane</keyword>
<keyword evidence="7 11" id="KW-0249">Electron transport</keyword>
<organism evidence="12 13">
    <name type="scientific">Malassezia psittaci</name>
    <dbReference type="NCBI Taxonomy" id="1821823"/>
    <lineage>
        <taxon>Eukaryota</taxon>
        <taxon>Fungi</taxon>
        <taxon>Dikarya</taxon>
        <taxon>Basidiomycota</taxon>
        <taxon>Ustilaginomycotina</taxon>
        <taxon>Malasseziomycetes</taxon>
        <taxon>Malasseziales</taxon>
        <taxon>Malasseziaceae</taxon>
        <taxon>Malassezia</taxon>
    </lineage>
</organism>
<evidence type="ECO:0000256" key="2">
    <source>
        <dbReference type="ARBA" id="ARBA00007312"/>
    </source>
</evidence>
<dbReference type="PANTHER" id="PTHR12966">
    <property type="entry name" value="NADH DEHYDROGENASE UBIQUINONE 1 ALPHA SUBCOMPLEX SUBUNIT 13"/>
    <property type="match status" value="1"/>
</dbReference>
<evidence type="ECO:0000256" key="8">
    <source>
        <dbReference type="ARBA" id="ARBA00022989"/>
    </source>
</evidence>
<dbReference type="Proteomes" id="UP001214628">
    <property type="component" value="Chromosome 5"/>
</dbReference>
<dbReference type="AlphaFoldDB" id="A0AAF0F7J8"/>
<evidence type="ECO:0000313" key="12">
    <source>
        <dbReference type="EMBL" id="WFD44676.1"/>
    </source>
</evidence>
<gene>
    <name evidence="12" type="ORF">MPSI1_003346</name>
</gene>
<evidence type="ECO:0000256" key="5">
    <source>
        <dbReference type="ARBA" id="ARBA00022692"/>
    </source>
</evidence>
<keyword evidence="4 11" id="KW-0679">Respiratory chain</keyword>
<comment type="similarity">
    <text evidence="2 11">Belongs to the complex I NDUFA13 subunit family.</text>
</comment>
<comment type="function">
    <text evidence="11">Complex I functions in the transfer of electrons from NADH to the respiratory chain. Accessory subunit of the mitochondrial membrane respiratory chain NADH dehydrogenase (Complex I), that is believed not to be involved in catalysis.</text>
</comment>
<dbReference type="GO" id="GO:0045271">
    <property type="term" value="C:respiratory chain complex I"/>
    <property type="evidence" value="ECO:0007669"/>
    <property type="project" value="UniProtKB-UniRule"/>
</dbReference>
<evidence type="ECO:0000313" key="13">
    <source>
        <dbReference type="Proteomes" id="UP001214628"/>
    </source>
</evidence>
<keyword evidence="8 11" id="KW-1133">Transmembrane helix</keyword>
<evidence type="ECO:0000256" key="1">
    <source>
        <dbReference type="ARBA" id="ARBA00004298"/>
    </source>
</evidence>
<keyword evidence="6 11" id="KW-0999">Mitochondrion inner membrane</keyword>
<keyword evidence="13" id="KW-1185">Reference proteome</keyword>
<dbReference type="InterPro" id="IPR009346">
    <property type="entry name" value="GRIM-19"/>
</dbReference>
<evidence type="ECO:0000256" key="10">
    <source>
        <dbReference type="ARBA" id="ARBA00023136"/>
    </source>
</evidence>
<dbReference type="EMBL" id="CP118379">
    <property type="protein sequence ID" value="WFD44676.1"/>
    <property type="molecule type" value="Genomic_DNA"/>
</dbReference>
<keyword evidence="3 11" id="KW-0813">Transport</keyword>
<evidence type="ECO:0000256" key="7">
    <source>
        <dbReference type="ARBA" id="ARBA00022982"/>
    </source>
</evidence>
<dbReference type="PANTHER" id="PTHR12966:SF0">
    <property type="entry name" value="NADH DEHYDROGENASE [UBIQUINONE] 1 ALPHA SUBCOMPLEX SUBUNIT 13"/>
    <property type="match status" value="1"/>
</dbReference>
<evidence type="ECO:0000256" key="4">
    <source>
        <dbReference type="ARBA" id="ARBA00022660"/>
    </source>
</evidence>
<reference evidence="12" key="1">
    <citation type="submission" date="2023-02" db="EMBL/GenBank/DDBJ databases">
        <title>Mating type loci evolution in Malassezia.</title>
        <authorList>
            <person name="Coelho M.A."/>
        </authorList>
    </citation>
    <scope>NUCLEOTIDE SEQUENCE</scope>
    <source>
        <strain evidence="12">CBS 14136</strain>
    </source>
</reference>
<evidence type="ECO:0000256" key="11">
    <source>
        <dbReference type="RuleBase" id="RU368034"/>
    </source>
</evidence>
<sequence>MSEGVTYKQDLPPRGGFAPIRYKRNLPNKGPSGVMLIASVVGLTTYGFYRVGRNNLEKRELAREKAWSRIYLTPMLLAEADRDTFRREKATLAREKEIMKNVPGWVPGESVYNTKRYTPNNYVVM</sequence>
<dbReference type="GO" id="GO:0005743">
    <property type="term" value="C:mitochondrial inner membrane"/>
    <property type="evidence" value="ECO:0007669"/>
    <property type="project" value="UniProtKB-SubCell"/>
</dbReference>
<accession>A0AAF0F7J8</accession>
<dbReference type="Pfam" id="PF06212">
    <property type="entry name" value="GRIM-19"/>
    <property type="match status" value="1"/>
</dbReference>
<protein>
    <recommendedName>
        <fullName evidence="11">NADH dehydrogenase [ubiquinone] 1 alpha subcomplex subunit 13</fullName>
    </recommendedName>
</protein>